<dbReference type="AlphaFoldDB" id="I0CEC6"/>
<organism evidence="2">
    <name type="scientific">Streptomyces sp. W75</name>
    <dbReference type="NCBI Taxonomy" id="1170711"/>
    <lineage>
        <taxon>Bacteria</taxon>
        <taxon>Bacillati</taxon>
        <taxon>Actinomycetota</taxon>
        <taxon>Actinomycetes</taxon>
        <taxon>Kitasatosporales</taxon>
        <taxon>Streptomycetaceae</taxon>
        <taxon>Streptomyces</taxon>
    </lineage>
</organism>
<accession>I0CEC6</accession>
<feature type="region of interest" description="Disordered" evidence="1">
    <location>
        <begin position="46"/>
        <end position="106"/>
    </location>
</feature>
<evidence type="ECO:0000313" key="2">
    <source>
        <dbReference type="EMBL" id="AFH75139.1"/>
    </source>
</evidence>
<sequence>MRCAVRRWICGGDLRGEVFTEVRENLPEHATGPGPWRSRAPMCCESRQSRVGSVAPQPRSTTPHPMSANPQPMSPLITSPSLPLVVPGSLRPATVTRTRPHGSLPC</sequence>
<name>I0CEC6_9ACTN</name>
<protein>
    <submittedName>
        <fullName evidence="2">Uncharacterized protein</fullName>
    </submittedName>
</protein>
<feature type="compositionally biased region" description="Polar residues" evidence="1">
    <location>
        <begin position="58"/>
        <end position="81"/>
    </location>
</feature>
<reference evidence="2" key="1">
    <citation type="submission" date="2011-12" db="EMBL/GenBank/DDBJ databases">
        <title>Complete nucleotide sequence of Streptomyces circular plasmid pCQ4.</title>
        <authorList>
            <person name="Cheng Q."/>
            <person name="Tian X."/>
            <person name="Qin Z."/>
        </authorList>
    </citation>
    <scope>NUCLEOTIDE SEQUENCE</scope>
    <source>
        <strain evidence="2">W75</strain>
        <plasmid evidence="2">pCQ4</plasmid>
    </source>
</reference>
<gene>
    <name evidence="2" type="ORF">pCQ4.14</name>
</gene>
<proteinExistence type="predicted"/>
<dbReference type="EMBL" id="JQ340175">
    <property type="protein sequence ID" value="AFH75139.1"/>
    <property type="molecule type" value="Genomic_DNA"/>
</dbReference>
<keyword evidence="2" id="KW-0614">Plasmid</keyword>
<evidence type="ECO:0000256" key="1">
    <source>
        <dbReference type="SAM" id="MobiDB-lite"/>
    </source>
</evidence>
<geneLocation type="plasmid" evidence="2">
    <name>pCQ4</name>
</geneLocation>